<dbReference type="EMBL" id="OY726397">
    <property type="protein sequence ID" value="CAJ1510126.1"/>
    <property type="molecule type" value="Genomic_DNA"/>
</dbReference>
<gene>
    <name evidence="4" type="ORF">MU0053_004455</name>
</gene>
<organism evidence="4 5">
    <name type="scientific">[Mycobacterium] burgundiense</name>
    <dbReference type="NCBI Taxonomy" id="3064286"/>
    <lineage>
        <taxon>Bacteria</taxon>
        <taxon>Bacillati</taxon>
        <taxon>Actinomycetota</taxon>
        <taxon>Actinomycetes</taxon>
        <taxon>Mycobacteriales</taxon>
        <taxon>Mycobacteriaceae</taxon>
        <taxon>Mycolicibacterium</taxon>
    </lineage>
</organism>
<protein>
    <submittedName>
        <fullName evidence="4">Gluconolaconase</fullName>
    </submittedName>
</protein>
<evidence type="ECO:0000259" key="3">
    <source>
        <dbReference type="Pfam" id="PF22807"/>
    </source>
</evidence>
<keyword evidence="2" id="KW-0732">Signal</keyword>
<dbReference type="InterPro" id="IPR011042">
    <property type="entry name" value="6-blade_b-propeller_TolB-like"/>
</dbReference>
<dbReference type="PANTHER" id="PTHR33546">
    <property type="entry name" value="LARGE, MULTIFUNCTIONAL SECRETED PROTEIN-RELATED"/>
    <property type="match status" value="1"/>
</dbReference>
<evidence type="ECO:0000313" key="4">
    <source>
        <dbReference type="EMBL" id="CAJ1510126.1"/>
    </source>
</evidence>
<dbReference type="PANTHER" id="PTHR33546:SF1">
    <property type="entry name" value="LARGE, MULTIFUNCTIONAL SECRETED PROTEIN"/>
    <property type="match status" value="1"/>
</dbReference>
<accession>A0ABM9M4N3</accession>
<keyword evidence="5" id="KW-1185">Reference proteome</keyword>
<dbReference type="Gene3D" id="2.120.10.30">
    <property type="entry name" value="TolB, C-terminal domain"/>
    <property type="match status" value="1"/>
</dbReference>
<dbReference type="Proteomes" id="UP001190465">
    <property type="component" value="Chromosome"/>
</dbReference>
<proteinExistence type="predicted"/>
<reference evidence="4 5" key="1">
    <citation type="submission" date="2023-08" db="EMBL/GenBank/DDBJ databases">
        <authorList>
            <person name="Folkvardsen B D."/>
            <person name="Norman A."/>
        </authorList>
    </citation>
    <scope>NUCLEOTIDE SEQUENCE [LARGE SCALE GENOMIC DNA]</scope>
    <source>
        <strain evidence="4 5">Mu0053</strain>
    </source>
</reference>
<dbReference type="InterPro" id="IPR011041">
    <property type="entry name" value="Quinoprot_gluc/sorb_DH_b-prop"/>
</dbReference>
<evidence type="ECO:0000256" key="1">
    <source>
        <dbReference type="SAM" id="MobiDB-lite"/>
    </source>
</evidence>
<dbReference type="RefSeq" id="WP_308479747.1">
    <property type="nucleotide sequence ID" value="NZ_OY726397.1"/>
</dbReference>
<dbReference type="PROSITE" id="PS51257">
    <property type="entry name" value="PROKAR_LIPOPROTEIN"/>
    <property type="match status" value="1"/>
</dbReference>
<evidence type="ECO:0000256" key="2">
    <source>
        <dbReference type="SAM" id="SignalP"/>
    </source>
</evidence>
<sequence length="424" mass="44458">MRAWPRKCLAAVAALALVTACGNAPDPDPTPDREPQPTAAPPPPGLAPVTVAVGENMRQQPFNTERQALVPAGWTMSVYARVVQPRLLAWAPDGVLLVSVPSAGEVLRVGTDGQTSSLLTELTEPHGLAFDGSDLYVAESNQVSVYSYGAGQATNPRVIAPGLPDDSLADLRGIYEHALKSVALGQDGSVYFSIGSTGNISAEDRDAVPPRATIMRIPPGGGAAEPFSTGVRNGTGLAVAPDGGVWTAVNNRDNVPDPDGEVRTGYVNENPPESLALLTPGRELGWPFCNPDRGTADVGFLRDMQTNPDGSRMDCATLPPLERTLPAHSAPLGLSFAELPPPYGTGALIGVHGSWNRNPPRAPEVSFFGWRDGSLGDQQTLVGGFQYPDGTRWGRPVSAVSGPDGAVYISDDYADAVYRLAPPG</sequence>
<dbReference type="SUPFAM" id="SSF50952">
    <property type="entry name" value="Soluble quinoprotein glucose dehydrogenase"/>
    <property type="match status" value="1"/>
</dbReference>
<evidence type="ECO:0000313" key="5">
    <source>
        <dbReference type="Proteomes" id="UP001190465"/>
    </source>
</evidence>
<dbReference type="InterPro" id="IPR054539">
    <property type="entry name" value="Beta-prop_PDH"/>
</dbReference>
<feature type="region of interest" description="Disordered" evidence="1">
    <location>
        <begin position="23"/>
        <end position="45"/>
    </location>
</feature>
<feature type="domain" description="Pyrroloquinoline quinone-dependent pyranose dehydrogenase beta-propeller" evidence="3">
    <location>
        <begin position="70"/>
        <end position="370"/>
    </location>
</feature>
<dbReference type="Pfam" id="PF22807">
    <property type="entry name" value="TrAA12"/>
    <property type="match status" value="1"/>
</dbReference>
<name>A0ABM9M4N3_9MYCO</name>
<feature type="signal peptide" evidence="2">
    <location>
        <begin position="1"/>
        <end position="24"/>
    </location>
</feature>
<feature type="chain" id="PRO_5046221356" evidence="2">
    <location>
        <begin position="25"/>
        <end position="424"/>
    </location>
</feature>